<dbReference type="OMA" id="SECELMI"/>
<accession>A0A8J6CBX5</accession>
<dbReference type="Pfam" id="PF00970">
    <property type="entry name" value="FAD_binding_6"/>
    <property type="match status" value="1"/>
</dbReference>
<feature type="binding site" evidence="5">
    <location>
        <position position="84"/>
    </location>
    <ligand>
        <name>FAD</name>
        <dbReference type="ChEBI" id="CHEBI:57692"/>
    </ligand>
</feature>
<dbReference type="GO" id="GO:0016491">
    <property type="term" value="F:oxidoreductase activity"/>
    <property type="evidence" value="ECO:0007669"/>
    <property type="project" value="UniProtKB-KW"/>
</dbReference>
<dbReference type="EMBL" id="JAGTXO010000010">
    <property type="protein sequence ID" value="KAG8465516.1"/>
    <property type="molecule type" value="Genomic_DNA"/>
</dbReference>
<feature type="binding site" evidence="5">
    <location>
        <position position="108"/>
    </location>
    <ligand>
        <name>FAD</name>
        <dbReference type="ChEBI" id="CHEBI:57692"/>
    </ligand>
</feature>
<dbReference type="AlphaFoldDB" id="A0A8J6CBX5"/>
<name>A0A8J6CBX5_DIALT</name>
<proteinExistence type="predicted"/>
<feature type="binding site" evidence="5">
    <location>
        <position position="86"/>
    </location>
    <ligand>
        <name>FAD</name>
        <dbReference type="ChEBI" id="CHEBI:57692"/>
    </ligand>
</feature>
<evidence type="ECO:0000259" key="6">
    <source>
        <dbReference type="PROSITE" id="PS51384"/>
    </source>
</evidence>
<feature type="binding site" evidence="5">
    <location>
        <position position="102"/>
    </location>
    <ligand>
        <name>FAD</name>
        <dbReference type="ChEBI" id="CHEBI:57692"/>
    </ligand>
</feature>
<dbReference type="PROSITE" id="PS51384">
    <property type="entry name" value="FAD_FR"/>
    <property type="match status" value="1"/>
</dbReference>
<feature type="domain" description="FAD-binding FR-type" evidence="6">
    <location>
        <begin position="32"/>
        <end position="134"/>
    </location>
</feature>
<dbReference type="Pfam" id="PF00175">
    <property type="entry name" value="NAD_binding_1"/>
    <property type="match status" value="1"/>
</dbReference>
<dbReference type="SUPFAM" id="SSF63380">
    <property type="entry name" value="Riboflavin synthase domain-like"/>
    <property type="match status" value="1"/>
</dbReference>
<keyword evidence="8" id="KW-1185">Reference proteome</keyword>
<feature type="binding site" evidence="5">
    <location>
        <position position="160"/>
    </location>
    <ligand>
        <name>FAD</name>
        <dbReference type="ChEBI" id="CHEBI:57692"/>
    </ligand>
</feature>
<dbReference type="InterPro" id="IPR017927">
    <property type="entry name" value="FAD-bd_FR_type"/>
</dbReference>
<dbReference type="InterPro" id="IPR017938">
    <property type="entry name" value="Riboflavin_synthase-like_b-brl"/>
</dbReference>
<dbReference type="InterPro" id="IPR008333">
    <property type="entry name" value="Cbr1-like_FAD-bd_dom"/>
</dbReference>
<organism evidence="7 8">
    <name type="scientific">Diacronema lutheri</name>
    <name type="common">Unicellular marine alga</name>
    <name type="synonym">Monochrysis lutheri</name>
    <dbReference type="NCBI Taxonomy" id="2081491"/>
    <lineage>
        <taxon>Eukaryota</taxon>
        <taxon>Haptista</taxon>
        <taxon>Haptophyta</taxon>
        <taxon>Pavlovophyceae</taxon>
        <taxon>Pavlovales</taxon>
        <taxon>Pavlovaceae</taxon>
        <taxon>Diacronema</taxon>
    </lineage>
</organism>
<feature type="binding site" evidence="5">
    <location>
        <position position="109"/>
    </location>
    <ligand>
        <name>FAD</name>
        <dbReference type="ChEBI" id="CHEBI:57692"/>
    </ligand>
</feature>
<evidence type="ECO:0000313" key="8">
    <source>
        <dbReference type="Proteomes" id="UP000751190"/>
    </source>
</evidence>
<dbReference type="InterPro" id="IPR001834">
    <property type="entry name" value="CBR-like"/>
</dbReference>
<dbReference type="InterPro" id="IPR001433">
    <property type="entry name" value="OxRdtase_FAD/NAD-bd"/>
</dbReference>
<gene>
    <name evidence="7" type="ORF">KFE25_002823</name>
</gene>
<dbReference type="SUPFAM" id="SSF52343">
    <property type="entry name" value="Ferredoxin reductase-like, C-terminal NADP-linked domain"/>
    <property type="match status" value="1"/>
</dbReference>
<keyword evidence="3 5" id="KW-0274">FAD</keyword>
<feature type="binding site" evidence="5">
    <location>
        <position position="100"/>
    </location>
    <ligand>
        <name>FAD</name>
        <dbReference type="ChEBI" id="CHEBI:57692"/>
    </ligand>
</feature>
<dbReference type="CDD" id="cd06183">
    <property type="entry name" value="cyt_b5_reduct_like"/>
    <property type="match status" value="1"/>
</dbReference>
<comment type="cofactor">
    <cofactor evidence="1 5">
        <name>FAD</name>
        <dbReference type="ChEBI" id="CHEBI:57692"/>
    </cofactor>
</comment>
<keyword evidence="2 5" id="KW-0285">Flavoprotein</keyword>
<evidence type="ECO:0000256" key="5">
    <source>
        <dbReference type="PIRSR" id="PIRSR601834-1"/>
    </source>
</evidence>
<evidence type="ECO:0000256" key="1">
    <source>
        <dbReference type="ARBA" id="ARBA00001974"/>
    </source>
</evidence>
<dbReference type="PANTHER" id="PTHR19370">
    <property type="entry name" value="NADH-CYTOCHROME B5 REDUCTASE"/>
    <property type="match status" value="1"/>
</dbReference>
<protein>
    <recommendedName>
        <fullName evidence="6">FAD-binding FR-type domain-containing protein</fullName>
    </recommendedName>
</protein>
<dbReference type="InterPro" id="IPR039261">
    <property type="entry name" value="FNR_nucleotide-bd"/>
</dbReference>
<evidence type="ECO:0000256" key="2">
    <source>
        <dbReference type="ARBA" id="ARBA00022630"/>
    </source>
</evidence>
<sequence length="296" mass="32637">MRAPIVLAAAVAAVAALFYRRRRVAREPLHRTRFRPFKLVERHELSASVRLFVFQVPYGHSLNLPAGKHLQLTFNERDGAQVLRSYTPTETSVPGRFDLLFKVYPNGKMGAYLDAMRVGDRALVRGPTGRVSYSPGRFKVGEQVVACSHILMLAGGTGITPMAQIVKQVLRHAGSDRTRLTLIFASSSPGDVLLYHELAGFAEKHPAQFKLVFVVSRPTTEWAAKTAATGASSIVHESGRLTRELVLRHAPVFIQQRPFPVWAVAGFCGPPGFEACAKGLLESLGFHQPGVNLFRW</sequence>
<reference evidence="7" key="1">
    <citation type="submission" date="2021-05" db="EMBL/GenBank/DDBJ databases">
        <title>The genome of the haptophyte Pavlova lutheri (Diacronema luteri, Pavlovales) - a model for lipid biosynthesis in eukaryotic algae.</title>
        <authorList>
            <person name="Hulatt C.J."/>
            <person name="Posewitz M.C."/>
        </authorList>
    </citation>
    <scope>NUCLEOTIDE SEQUENCE</scope>
    <source>
        <strain evidence="7">NIVA-4/92</strain>
    </source>
</reference>
<dbReference type="Gene3D" id="3.40.50.80">
    <property type="entry name" value="Nucleotide-binding domain of ferredoxin-NADP reductase (FNR) module"/>
    <property type="match status" value="1"/>
</dbReference>
<evidence type="ECO:0000256" key="4">
    <source>
        <dbReference type="ARBA" id="ARBA00023002"/>
    </source>
</evidence>
<dbReference type="OrthoDB" id="432685at2759"/>
<comment type="caution">
    <text evidence="7">The sequence shown here is derived from an EMBL/GenBank/DDBJ whole genome shotgun (WGS) entry which is preliminary data.</text>
</comment>
<keyword evidence="4" id="KW-0560">Oxidoreductase</keyword>
<evidence type="ECO:0000313" key="7">
    <source>
        <dbReference type="EMBL" id="KAG8465516.1"/>
    </source>
</evidence>
<dbReference type="PRINTS" id="PR00406">
    <property type="entry name" value="CYTB5RDTASE"/>
</dbReference>
<dbReference type="Proteomes" id="UP000751190">
    <property type="component" value="Unassembled WGS sequence"/>
</dbReference>
<evidence type="ECO:0000256" key="3">
    <source>
        <dbReference type="ARBA" id="ARBA00022827"/>
    </source>
</evidence>
<dbReference type="Gene3D" id="2.40.30.10">
    <property type="entry name" value="Translation factors"/>
    <property type="match status" value="1"/>
</dbReference>